<name>A0A8T0D7J0_9TREM</name>
<feature type="compositionally biased region" description="Polar residues" evidence="1">
    <location>
        <begin position="218"/>
        <end position="231"/>
    </location>
</feature>
<sequence length="486" mass="54659">MRRSTVTPPELHNDSNNKETRFAKEILLQPDTNFSRTVGILNKYMPTEDSFTYNPNDQNHNKAIRTESELHSLLHAITNSESNENRPRLESEQRGGSTMSDLHNTEYMDETKDLKSKMSSNVKTVSNRITNLGSSQRSPPLRIHATPVVTNSPNSVSGSEALASATSDQFKTFSQQNSHSELLRRPTEPPKRASVNLPSDPIRPVSKPVTKRTPLSDVLTSIRPSQSVNRSESTDRPRRGEPARHKVQSTDDDCEDEDDNDNDVENEDDEENEDEVSMSETPPANAFLEPDPTAIRDLDNASPKTLALCRKYPCHYCFFVYFPSATVDEDLMPFRRKAFTDKVASLQNPEHIREVKDTNCARDAYADRRIRCIERQSGTQIRLSDLDPAVTFIKGLPRRRLSVAGPSFAHIGCALNLFESLLPKVIKNAIFPYRLPEGSSTRFAAGSRASSLHHWDYSRKDGSVTLRAQLDDKGGWKRFLVSNKGS</sequence>
<evidence type="ECO:0000256" key="1">
    <source>
        <dbReference type="SAM" id="MobiDB-lite"/>
    </source>
</evidence>
<feature type="compositionally biased region" description="Acidic residues" evidence="1">
    <location>
        <begin position="250"/>
        <end position="277"/>
    </location>
</feature>
<dbReference type="AlphaFoldDB" id="A0A8T0D7J0"/>
<organism evidence="2 3">
    <name type="scientific">Paragonimus westermani</name>
    <dbReference type="NCBI Taxonomy" id="34504"/>
    <lineage>
        <taxon>Eukaryota</taxon>
        <taxon>Metazoa</taxon>
        <taxon>Spiralia</taxon>
        <taxon>Lophotrochozoa</taxon>
        <taxon>Platyhelminthes</taxon>
        <taxon>Trematoda</taxon>
        <taxon>Digenea</taxon>
        <taxon>Plagiorchiida</taxon>
        <taxon>Troglotremata</taxon>
        <taxon>Troglotrematidae</taxon>
        <taxon>Paragonimus</taxon>
    </lineage>
</organism>
<dbReference type="Proteomes" id="UP000699462">
    <property type="component" value="Unassembled WGS sequence"/>
</dbReference>
<feature type="compositionally biased region" description="Basic and acidic residues" evidence="1">
    <location>
        <begin position="232"/>
        <end position="244"/>
    </location>
</feature>
<reference evidence="2 3" key="1">
    <citation type="submission" date="2019-07" db="EMBL/GenBank/DDBJ databases">
        <title>Annotation for the trematode Paragonimus westermani.</title>
        <authorList>
            <person name="Choi Y.-J."/>
        </authorList>
    </citation>
    <scope>NUCLEOTIDE SEQUENCE [LARGE SCALE GENOMIC DNA]</scope>
    <source>
        <strain evidence="2">180907_Pwestermani</strain>
    </source>
</reference>
<feature type="compositionally biased region" description="Basic and acidic residues" evidence="1">
    <location>
        <begin position="181"/>
        <end position="191"/>
    </location>
</feature>
<feature type="compositionally biased region" description="Basic and acidic residues" evidence="1">
    <location>
        <begin position="83"/>
        <end position="93"/>
    </location>
</feature>
<feature type="region of interest" description="Disordered" evidence="1">
    <location>
        <begin position="77"/>
        <end position="103"/>
    </location>
</feature>
<gene>
    <name evidence="2" type="ORF">P879_10610</name>
</gene>
<evidence type="ECO:0000313" key="2">
    <source>
        <dbReference type="EMBL" id="KAF8562597.1"/>
    </source>
</evidence>
<dbReference type="EMBL" id="JTDF01018844">
    <property type="protein sequence ID" value="KAF8562597.1"/>
    <property type="molecule type" value="Genomic_DNA"/>
</dbReference>
<keyword evidence="3" id="KW-1185">Reference proteome</keyword>
<feature type="region of interest" description="Disordered" evidence="1">
    <location>
        <begin position="130"/>
        <end position="296"/>
    </location>
</feature>
<proteinExistence type="predicted"/>
<dbReference type="OrthoDB" id="6252983at2759"/>
<evidence type="ECO:0000313" key="3">
    <source>
        <dbReference type="Proteomes" id="UP000699462"/>
    </source>
</evidence>
<accession>A0A8T0D7J0</accession>
<feature type="compositionally biased region" description="Polar residues" evidence="1">
    <location>
        <begin position="148"/>
        <end position="180"/>
    </location>
</feature>
<comment type="caution">
    <text evidence="2">The sequence shown here is derived from an EMBL/GenBank/DDBJ whole genome shotgun (WGS) entry which is preliminary data.</text>
</comment>
<protein>
    <submittedName>
        <fullName evidence="2">Uncharacterized protein</fullName>
    </submittedName>
</protein>